<evidence type="ECO:0000313" key="3">
    <source>
        <dbReference type="Proteomes" id="UP000095576"/>
    </source>
</evidence>
<proteinExistence type="predicted"/>
<evidence type="ECO:0000256" key="1">
    <source>
        <dbReference type="SAM" id="Coils"/>
    </source>
</evidence>
<organism evidence="2 3">
    <name type="scientific">Bacteroides thetaiotaomicron</name>
    <dbReference type="NCBI Taxonomy" id="818"/>
    <lineage>
        <taxon>Bacteria</taxon>
        <taxon>Pseudomonadati</taxon>
        <taxon>Bacteroidota</taxon>
        <taxon>Bacteroidia</taxon>
        <taxon>Bacteroidales</taxon>
        <taxon>Bacteroidaceae</taxon>
        <taxon>Bacteroides</taxon>
    </lineage>
</organism>
<feature type="coiled-coil region" evidence="1">
    <location>
        <begin position="118"/>
        <end position="173"/>
    </location>
</feature>
<dbReference type="RefSeq" id="WP_055298386.1">
    <property type="nucleotide sequence ID" value="NZ_CAXSTA010000015.1"/>
</dbReference>
<protein>
    <recommendedName>
        <fullName evidence="4">Lipoprotein</fullName>
    </recommendedName>
</protein>
<evidence type="ECO:0000313" key="2">
    <source>
        <dbReference type="EMBL" id="CUO84199.1"/>
    </source>
</evidence>
<dbReference type="PROSITE" id="PS51257">
    <property type="entry name" value="PROKAR_LIPOPROTEIN"/>
    <property type="match status" value="1"/>
</dbReference>
<dbReference type="EMBL" id="CZAP01000001">
    <property type="protein sequence ID" value="CUO84199.1"/>
    <property type="molecule type" value="Genomic_DNA"/>
</dbReference>
<dbReference type="AlphaFoldDB" id="A0A174IGX1"/>
<gene>
    <name evidence="2" type="ORF">ERS852511_00290</name>
</gene>
<sequence>MNTHKIIYLVFLIIGLTSCKEKVSKAEYDEILSEYKELKEVVGESQSLNLKNARTLNQTLTELANISDNTMLLRQDLETGTAQIKQAEQITGCIISIKNKIKKLEKQNEANPEFRKTIQNLKIIITEKEKEIIKLKRIIASQDNIISQKEEVIQIQSNTISQKESELRQAINEQAYLLFQAGEELEYLADNAPDVSRKKNKKKIDEYQKRILQKSLFYYEKASLYGYDEAKKKADRLRMLIK</sequence>
<dbReference type="Proteomes" id="UP000095576">
    <property type="component" value="Unassembled WGS sequence"/>
</dbReference>
<name>A0A174IGX1_BACT4</name>
<reference evidence="2 3" key="1">
    <citation type="submission" date="2015-09" db="EMBL/GenBank/DDBJ databases">
        <authorList>
            <consortium name="Pathogen Informatics"/>
        </authorList>
    </citation>
    <scope>NUCLEOTIDE SEQUENCE [LARGE SCALE GENOMIC DNA]</scope>
    <source>
        <strain evidence="2 3">2789STDY5834899</strain>
    </source>
</reference>
<evidence type="ECO:0008006" key="4">
    <source>
        <dbReference type="Google" id="ProtNLM"/>
    </source>
</evidence>
<accession>A0A174IGX1</accession>
<keyword evidence="1" id="KW-0175">Coiled coil</keyword>